<name>A0A541B7G6_9NOCA</name>
<accession>A0A541B7G6</accession>
<proteinExistence type="predicted"/>
<gene>
    <name evidence="2" type="ORF">FK531_14270</name>
</gene>
<dbReference type="AlphaFoldDB" id="A0A541B7G6"/>
<dbReference type="Proteomes" id="UP000316256">
    <property type="component" value="Unassembled WGS sequence"/>
</dbReference>
<reference evidence="2 3" key="1">
    <citation type="submission" date="2019-06" db="EMBL/GenBank/DDBJ databases">
        <title>Rhodococcus spaelei sp. nov., isolated from a cave.</title>
        <authorList>
            <person name="Lee S.D."/>
        </authorList>
    </citation>
    <scope>NUCLEOTIDE SEQUENCE [LARGE SCALE GENOMIC DNA]</scope>
    <source>
        <strain evidence="2 3">C9-5</strain>
    </source>
</reference>
<evidence type="ECO:0008006" key="4">
    <source>
        <dbReference type="Google" id="ProtNLM"/>
    </source>
</evidence>
<comment type="caution">
    <text evidence="2">The sequence shown here is derived from an EMBL/GenBank/DDBJ whole genome shotgun (WGS) entry which is preliminary data.</text>
</comment>
<sequence>MIGPAGTPDNGYALLGGKDYDFYIGVGSMYVGGIRVELDNQITYSDQPDWLDHLDDPAWVPLGPPADNEHVVLVIEERDVTAIEDPALREPALGGPDGAARTRLLQHTQRLPAAATDCADALTSDQALWANQGLEFDPTTMRLDSMSRLHVTWQGTPNQPNPCEPTSTGGYLGAENQLIRIQVTEVDTKTGTFDLVWGYDNASFLYRVTADASTDPVLTLKPSPVDDYHRPRAGQAVQLLRSAATLDTTDGTTEGYVASADGPVAALTARYDPDAGTVQFPNPNAALPAWYTDPTQTPQLYLRVWEEQITGSTLGTPITLTGTGIQITLTTAGSGPLHVGDFWSIAVRPNTPTEVYPDRYLLEPQPPEGPRLWACPLAVITWDVPLDPVLAIKEDCRRHFEPLVDCACCCTLHLHPSDARAGRIQHLIDQTTAGRSATDRSSRLTICLTPGRYELQQPIVLQAQHSNLILRACSDGAVLAAAAGSEDAFVQGLIVLIEASNVTISGLELDLPQVPLAAIADVNTAIGIRPVNCATLEISDCLFQFGVGDPTTPSGVFGVGVWPVGSCIGFRMRDNQFRQSPPVTGNTQGSTPDALYGYLLMPINSTNTPSASLADAVITDNVFDGISAGIVVVAELGTVRTSHNTILRSYGGIWILDDQAQSAVGGQVRGAIAEQGVIDRAAATSGSLDPLLLLANVIAWIVPPPGSSPSQADNPVPTEQPTNVVAGDHTRHEWITKLAKAVEAQFTPLKTTTSGAKPPASTEADVTPGIGGEDPATPKETPFEQLLRLARGLTWAPPNPGIRRRQLQLRVEHNDVDCGIVDPSARLQQVSGAALYVLVTPGFDTSAVLDANRLHIPGLVQGARVLGVPAASVLGVTTQTITGNIIGTANPGSYSLIVAELADERVPRLSITGNVIEGPTNLQKLSNPPAPQLKRPFQTPLDTWLPLNTVLP</sequence>
<protein>
    <recommendedName>
        <fullName evidence="4">Right handed beta helix domain-containing protein</fullName>
    </recommendedName>
</protein>
<dbReference type="InterPro" id="IPR011050">
    <property type="entry name" value="Pectin_lyase_fold/virulence"/>
</dbReference>
<dbReference type="Gene3D" id="2.160.20.10">
    <property type="entry name" value="Single-stranded right-handed beta-helix, Pectin lyase-like"/>
    <property type="match status" value="1"/>
</dbReference>
<dbReference type="SUPFAM" id="SSF51126">
    <property type="entry name" value="Pectin lyase-like"/>
    <property type="match status" value="1"/>
</dbReference>
<evidence type="ECO:0000256" key="1">
    <source>
        <dbReference type="SAM" id="MobiDB-lite"/>
    </source>
</evidence>
<evidence type="ECO:0000313" key="3">
    <source>
        <dbReference type="Proteomes" id="UP000316256"/>
    </source>
</evidence>
<keyword evidence="3" id="KW-1185">Reference proteome</keyword>
<dbReference type="EMBL" id="VIGH01000006">
    <property type="protein sequence ID" value="TQF68269.1"/>
    <property type="molecule type" value="Genomic_DNA"/>
</dbReference>
<dbReference type="OrthoDB" id="134981at2"/>
<dbReference type="InterPro" id="IPR012334">
    <property type="entry name" value="Pectin_lyas_fold"/>
</dbReference>
<evidence type="ECO:0000313" key="2">
    <source>
        <dbReference type="EMBL" id="TQF68269.1"/>
    </source>
</evidence>
<feature type="region of interest" description="Disordered" evidence="1">
    <location>
        <begin position="750"/>
        <end position="778"/>
    </location>
</feature>
<organism evidence="2 3">
    <name type="scientific">Rhodococcus spelaei</name>
    <dbReference type="NCBI Taxonomy" id="2546320"/>
    <lineage>
        <taxon>Bacteria</taxon>
        <taxon>Bacillati</taxon>
        <taxon>Actinomycetota</taxon>
        <taxon>Actinomycetes</taxon>
        <taxon>Mycobacteriales</taxon>
        <taxon>Nocardiaceae</taxon>
        <taxon>Rhodococcus</taxon>
    </lineage>
</organism>